<dbReference type="SMART" id="SM00387">
    <property type="entry name" value="HATPase_c"/>
    <property type="match status" value="1"/>
</dbReference>
<dbReference type="GO" id="GO:0005524">
    <property type="term" value="F:ATP binding"/>
    <property type="evidence" value="ECO:0007669"/>
    <property type="project" value="UniProtKB-KW"/>
</dbReference>
<dbReference type="GO" id="GO:0005886">
    <property type="term" value="C:plasma membrane"/>
    <property type="evidence" value="ECO:0007669"/>
    <property type="project" value="UniProtKB-SubCell"/>
</dbReference>
<evidence type="ECO:0000256" key="3">
    <source>
        <dbReference type="ARBA" id="ARBA00012438"/>
    </source>
</evidence>
<organism evidence="18 19">
    <name type="scientific">Ensifer adhaerens</name>
    <name type="common">Sinorhizobium morelense</name>
    <dbReference type="NCBI Taxonomy" id="106592"/>
    <lineage>
        <taxon>Bacteria</taxon>
        <taxon>Pseudomonadati</taxon>
        <taxon>Pseudomonadota</taxon>
        <taxon>Alphaproteobacteria</taxon>
        <taxon>Hyphomicrobiales</taxon>
        <taxon>Rhizobiaceae</taxon>
        <taxon>Sinorhizobium/Ensifer group</taxon>
        <taxon>Ensifer</taxon>
    </lineage>
</organism>
<dbReference type="InterPro" id="IPR003660">
    <property type="entry name" value="HAMP_dom"/>
</dbReference>
<dbReference type="Pfam" id="PF02518">
    <property type="entry name" value="HATPase_c"/>
    <property type="match status" value="1"/>
</dbReference>
<dbReference type="SMART" id="SM00304">
    <property type="entry name" value="HAMP"/>
    <property type="match status" value="1"/>
</dbReference>
<keyword evidence="4" id="KW-1003">Cell membrane</keyword>
<evidence type="ECO:0000256" key="13">
    <source>
        <dbReference type="ARBA" id="ARBA00023012"/>
    </source>
</evidence>
<dbReference type="Pfam" id="PF00672">
    <property type="entry name" value="HAMP"/>
    <property type="match status" value="1"/>
</dbReference>
<keyword evidence="5" id="KW-0997">Cell inner membrane</keyword>
<dbReference type="InterPro" id="IPR050980">
    <property type="entry name" value="2C_sensor_his_kinase"/>
</dbReference>
<evidence type="ECO:0000256" key="8">
    <source>
        <dbReference type="ARBA" id="ARBA00022692"/>
    </source>
</evidence>
<comment type="catalytic activity">
    <reaction evidence="1">
        <text>ATP + protein L-histidine = ADP + protein N-phospho-L-histidine.</text>
        <dbReference type="EC" id="2.7.13.3"/>
    </reaction>
</comment>
<evidence type="ECO:0000256" key="10">
    <source>
        <dbReference type="ARBA" id="ARBA00022777"/>
    </source>
</evidence>
<dbReference type="RefSeq" id="WP_063934186.1">
    <property type="nucleotide sequence ID" value="NZ_LGAP01000044.1"/>
</dbReference>
<evidence type="ECO:0000256" key="4">
    <source>
        <dbReference type="ARBA" id="ARBA00022475"/>
    </source>
</evidence>
<keyword evidence="11" id="KW-0067">ATP-binding</keyword>
<feature type="domain" description="HAMP" evidence="17">
    <location>
        <begin position="205"/>
        <end position="257"/>
    </location>
</feature>
<evidence type="ECO:0000256" key="9">
    <source>
        <dbReference type="ARBA" id="ARBA00022741"/>
    </source>
</evidence>
<dbReference type="PANTHER" id="PTHR44936">
    <property type="entry name" value="SENSOR PROTEIN CREC"/>
    <property type="match status" value="1"/>
</dbReference>
<keyword evidence="7" id="KW-0808">Transferase</keyword>
<evidence type="ECO:0000313" key="19">
    <source>
        <dbReference type="Proteomes" id="UP000037425"/>
    </source>
</evidence>
<feature type="domain" description="Histidine kinase" evidence="16">
    <location>
        <begin position="265"/>
        <end position="463"/>
    </location>
</feature>
<dbReference type="SUPFAM" id="SSF47384">
    <property type="entry name" value="Homodimeric domain of signal transducing histidine kinase"/>
    <property type="match status" value="1"/>
</dbReference>
<evidence type="ECO:0000256" key="15">
    <source>
        <dbReference type="SAM" id="Phobius"/>
    </source>
</evidence>
<evidence type="ECO:0000256" key="1">
    <source>
        <dbReference type="ARBA" id="ARBA00000085"/>
    </source>
</evidence>
<dbReference type="AlphaFoldDB" id="A0A0L8BE82"/>
<dbReference type="CDD" id="cd06225">
    <property type="entry name" value="HAMP"/>
    <property type="match status" value="1"/>
</dbReference>
<dbReference type="PANTHER" id="PTHR44936:SF5">
    <property type="entry name" value="SENSOR HISTIDINE KINASE ENVZ"/>
    <property type="match status" value="1"/>
</dbReference>
<proteinExistence type="predicted"/>
<dbReference type="EC" id="2.7.13.3" evidence="3"/>
<feature type="transmembrane region" description="Helical" evidence="15">
    <location>
        <begin position="185"/>
        <end position="204"/>
    </location>
</feature>
<keyword evidence="12 15" id="KW-1133">Transmembrane helix</keyword>
<comment type="subcellular location">
    <subcellularLocation>
        <location evidence="2">Cell inner membrane</location>
        <topology evidence="2">Multi-pass membrane protein</topology>
    </subcellularLocation>
</comment>
<evidence type="ECO:0000256" key="7">
    <source>
        <dbReference type="ARBA" id="ARBA00022679"/>
    </source>
</evidence>
<sequence length="463" mass="49648">MMRYVPKSLFGQTLLVLVTGLAVALIAGSWIYSLDRGQAIRAAGGFAAAQRIANLTRLVEETPASWRDRIVTGISDQAFRVTLSSNAPAFDQAESDPAVTQAISDFLTEQLSLGSERRPLVAATASVGRGPIMGHGPGPMMHGMGPFGVFGGFRELQVALPLANGQWLTFATVLPESGPGFSRQFLVSMGIMAVVVLTASAWAVRRVTAPLGELSAAAERFGRDLDAPPLPETGTMETRHAARAFNVMQVRLRKLIENRTRLLAAISHDLRTPLTLLRLRAENVEDAGERERMLSAIAEMDAMVGAALDFARDEAQTERARATDVTALIQSIVDDMDDAGLPVEMEPSEPVVLHCRPLALKRALTNLIDNAIKYGKTARVATKMTPTSLTIMVDDEGPGIPEIELTRVLEPFYRVEESRSRDTGGVGLGLAIALSAVEAHGGQLTLRNRPGGGLSAVVTLPRT</sequence>
<dbReference type="SMART" id="SM00388">
    <property type="entry name" value="HisKA"/>
    <property type="match status" value="1"/>
</dbReference>
<dbReference type="PATRIC" id="fig|106592.7.peg.5997"/>
<dbReference type="GO" id="GO:0000155">
    <property type="term" value="F:phosphorelay sensor kinase activity"/>
    <property type="evidence" value="ECO:0007669"/>
    <property type="project" value="InterPro"/>
</dbReference>
<name>A0A0L8BE82_ENSAD</name>
<keyword evidence="6" id="KW-0597">Phosphoprotein</keyword>
<evidence type="ECO:0000259" key="17">
    <source>
        <dbReference type="PROSITE" id="PS50885"/>
    </source>
</evidence>
<comment type="caution">
    <text evidence="18">The sequence shown here is derived from an EMBL/GenBank/DDBJ whole genome shotgun (WGS) entry which is preliminary data.</text>
</comment>
<keyword evidence="8 15" id="KW-0812">Transmembrane</keyword>
<evidence type="ECO:0000313" key="18">
    <source>
        <dbReference type="EMBL" id="KOF12976.1"/>
    </source>
</evidence>
<keyword evidence="14 15" id="KW-0472">Membrane</keyword>
<keyword evidence="10" id="KW-0418">Kinase</keyword>
<evidence type="ECO:0000256" key="5">
    <source>
        <dbReference type="ARBA" id="ARBA00022519"/>
    </source>
</evidence>
<dbReference type="Gene3D" id="1.10.287.130">
    <property type="match status" value="1"/>
</dbReference>
<evidence type="ECO:0000259" key="16">
    <source>
        <dbReference type="PROSITE" id="PS50109"/>
    </source>
</evidence>
<evidence type="ECO:0000256" key="2">
    <source>
        <dbReference type="ARBA" id="ARBA00004429"/>
    </source>
</evidence>
<keyword evidence="13" id="KW-0902">Two-component regulatory system</keyword>
<dbReference type="Proteomes" id="UP000037425">
    <property type="component" value="Unassembled WGS sequence"/>
</dbReference>
<evidence type="ECO:0000256" key="12">
    <source>
        <dbReference type="ARBA" id="ARBA00022989"/>
    </source>
</evidence>
<accession>A0A0L8BE82</accession>
<evidence type="ECO:0000256" key="11">
    <source>
        <dbReference type="ARBA" id="ARBA00022840"/>
    </source>
</evidence>
<evidence type="ECO:0000256" key="6">
    <source>
        <dbReference type="ARBA" id="ARBA00022553"/>
    </source>
</evidence>
<dbReference type="PROSITE" id="PS50885">
    <property type="entry name" value="HAMP"/>
    <property type="match status" value="1"/>
</dbReference>
<protein>
    <recommendedName>
        <fullName evidence="3">histidine kinase</fullName>
        <ecNumber evidence="3">2.7.13.3</ecNumber>
    </recommendedName>
</protein>
<gene>
    <name evidence="18" type="ORF">AC244_32615</name>
</gene>
<dbReference type="InterPro" id="IPR036097">
    <property type="entry name" value="HisK_dim/P_sf"/>
</dbReference>
<dbReference type="InterPro" id="IPR005467">
    <property type="entry name" value="His_kinase_dom"/>
</dbReference>
<dbReference type="InterPro" id="IPR003594">
    <property type="entry name" value="HATPase_dom"/>
</dbReference>
<dbReference type="EMBL" id="LGAP01000044">
    <property type="protein sequence ID" value="KOF12976.1"/>
    <property type="molecule type" value="Genomic_DNA"/>
</dbReference>
<dbReference type="PRINTS" id="PR00344">
    <property type="entry name" value="BCTRLSENSOR"/>
</dbReference>
<dbReference type="InterPro" id="IPR004358">
    <property type="entry name" value="Sig_transdc_His_kin-like_C"/>
</dbReference>
<dbReference type="Pfam" id="PF00512">
    <property type="entry name" value="HisKA"/>
    <property type="match status" value="1"/>
</dbReference>
<dbReference type="PROSITE" id="PS50109">
    <property type="entry name" value="HIS_KIN"/>
    <property type="match status" value="1"/>
</dbReference>
<dbReference type="InterPro" id="IPR036890">
    <property type="entry name" value="HATPase_C_sf"/>
</dbReference>
<dbReference type="SUPFAM" id="SSF55874">
    <property type="entry name" value="ATPase domain of HSP90 chaperone/DNA topoisomerase II/histidine kinase"/>
    <property type="match status" value="1"/>
</dbReference>
<dbReference type="InterPro" id="IPR003661">
    <property type="entry name" value="HisK_dim/P_dom"/>
</dbReference>
<keyword evidence="9" id="KW-0547">Nucleotide-binding</keyword>
<reference evidence="19" key="1">
    <citation type="submission" date="2015-07" db="EMBL/GenBank/DDBJ databases">
        <title>Whole genome sequence of an Ensifer adhaerens strain isolated from a cave pool in the Wind Cave National Park.</title>
        <authorList>
            <person name="Eng W.W.H."/>
            <person name="Gan H.M."/>
            <person name="Barton H.A."/>
            <person name="Savka M.A."/>
        </authorList>
    </citation>
    <scope>NUCLEOTIDE SEQUENCE [LARGE SCALE GENOMIC DNA]</scope>
    <source>
        <strain evidence="19">SD006</strain>
    </source>
</reference>
<evidence type="ECO:0000256" key="14">
    <source>
        <dbReference type="ARBA" id="ARBA00023136"/>
    </source>
</evidence>
<dbReference type="Gene3D" id="3.30.565.10">
    <property type="entry name" value="Histidine kinase-like ATPase, C-terminal domain"/>
    <property type="match status" value="1"/>
</dbReference>